<proteinExistence type="predicted"/>
<reference evidence="1" key="1">
    <citation type="submission" date="2023-07" db="EMBL/GenBank/DDBJ databases">
        <authorList>
            <person name="Stuckert A."/>
        </authorList>
    </citation>
    <scope>NUCLEOTIDE SEQUENCE</scope>
</reference>
<dbReference type="EMBL" id="CAUEEQ010015407">
    <property type="protein sequence ID" value="CAJ0939086.1"/>
    <property type="molecule type" value="Genomic_DNA"/>
</dbReference>
<organism evidence="1 2">
    <name type="scientific">Ranitomeya imitator</name>
    <name type="common">mimic poison frog</name>
    <dbReference type="NCBI Taxonomy" id="111125"/>
    <lineage>
        <taxon>Eukaryota</taxon>
        <taxon>Metazoa</taxon>
        <taxon>Chordata</taxon>
        <taxon>Craniata</taxon>
        <taxon>Vertebrata</taxon>
        <taxon>Euteleostomi</taxon>
        <taxon>Amphibia</taxon>
        <taxon>Batrachia</taxon>
        <taxon>Anura</taxon>
        <taxon>Neobatrachia</taxon>
        <taxon>Hyloidea</taxon>
        <taxon>Dendrobatidae</taxon>
        <taxon>Dendrobatinae</taxon>
        <taxon>Ranitomeya</taxon>
    </lineage>
</organism>
<protein>
    <submittedName>
        <fullName evidence="1">Uncharacterized protein</fullName>
    </submittedName>
</protein>
<feature type="non-terminal residue" evidence="1">
    <location>
        <position position="30"/>
    </location>
</feature>
<comment type="caution">
    <text evidence="1">The sequence shown here is derived from an EMBL/GenBank/DDBJ whole genome shotgun (WGS) entry which is preliminary data.</text>
</comment>
<gene>
    <name evidence="1" type="ORF">RIMI_LOCUS7942581</name>
</gene>
<name>A0ABN9LD69_9NEOB</name>
<evidence type="ECO:0000313" key="1">
    <source>
        <dbReference type="EMBL" id="CAJ0939086.1"/>
    </source>
</evidence>
<accession>A0ABN9LD69</accession>
<keyword evidence="2" id="KW-1185">Reference proteome</keyword>
<evidence type="ECO:0000313" key="2">
    <source>
        <dbReference type="Proteomes" id="UP001176940"/>
    </source>
</evidence>
<dbReference type="Proteomes" id="UP001176940">
    <property type="component" value="Unassembled WGS sequence"/>
</dbReference>
<sequence>MDLMTQQVQLHRLLARGAWPPIALTQRIPQ</sequence>